<sequence>MLVMKQATLLHSLAAGSALVMALTACGSGSGDETAGPQDTGAGETRTVSHVYGETEIPAAPESVVAASVTAAPVLLSLDVPVVAAGTTSPSALTDDRGFFAQWAPVAEERGVEPLPGPEISLEAIATAAPDLIVGNGFGADAIDEATYEKLSEIAPTVVYGEGDAAWTDLTEQYARALDRTERFAEITAEYDALVEESSAEVSTEHPVAILSVTPHGFNVFTAESAQGRLATDLGLTLQELPEDAAADSTQGARGDIVGVAHENADALGEATLLFVNPQGEEVGSYPDTAPLLESLPAWEDDRAFTLGPSSFRMDYYSVPLLAERLTEALPS</sequence>
<dbReference type="NCBIfam" id="NF008200">
    <property type="entry name" value="PRK10957.1"/>
    <property type="match status" value="1"/>
</dbReference>
<proteinExistence type="inferred from homology"/>
<dbReference type="InterPro" id="IPR002491">
    <property type="entry name" value="ABC_transptr_periplasmic_BD"/>
</dbReference>
<evidence type="ECO:0000313" key="8">
    <source>
        <dbReference type="Proteomes" id="UP000184452"/>
    </source>
</evidence>
<protein>
    <submittedName>
        <fullName evidence="7">Iron complex transport system substrate-binding protein</fullName>
    </submittedName>
</protein>
<dbReference type="SUPFAM" id="SSF53807">
    <property type="entry name" value="Helical backbone' metal receptor"/>
    <property type="match status" value="1"/>
</dbReference>
<evidence type="ECO:0000256" key="5">
    <source>
        <dbReference type="SAM" id="SignalP"/>
    </source>
</evidence>
<feature type="chain" id="PRO_5039726406" evidence="5">
    <location>
        <begin position="23"/>
        <end position="332"/>
    </location>
</feature>
<feature type="signal peptide" evidence="5">
    <location>
        <begin position="1"/>
        <end position="22"/>
    </location>
</feature>
<keyword evidence="3" id="KW-0813">Transport</keyword>
<keyword evidence="4 5" id="KW-0732">Signal</keyword>
<dbReference type="EMBL" id="FQZK01000016">
    <property type="protein sequence ID" value="SHK25738.1"/>
    <property type="molecule type" value="Genomic_DNA"/>
</dbReference>
<keyword evidence="8" id="KW-1185">Reference proteome</keyword>
<accession>A0A1M6R075</accession>
<dbReference type="Pfam" id="PF01497">
    <property type="entry name" value="Peripla_BP_2"/>
    <property type="match status" value="1"/>
</dbReference>
<dbReference type="PANTHER" id="PTHR30532">
    <property type="entry name" value="IRON III DICITRATE-BINDING PERIPLASMIC PROTEIN"/>
    <property type="match status" value="1"/>
</dbReference>
<comment type="subcellular location">
    <subcellularLocation>
        <location evidence="1">Cell envelope</location>
    </subcellularLocation>
</comment>
<comment type="similarity">
    <text evidence="2">Belongs to the bacterial solute-binding protein 8 family.</text>
</comment>
<dbReference type="AlphaFoldDB" id="A0A1M6R075"/>
<organism evidence="7 8">
    <name type="scientific">Nocardiopsis flavescens</name>
    <dbReference type="NCBI Taxonomy" id="758803"/>
    <lineage>
        <taxon>Bacteria</taxon>
        <taxon>Bacillati</taxon>
        <taxon>Actinomycetota</taxon>
        <taxon>Actinomycetes</taxon>
        <taxon>Streptosporangiales</taxon>
        <taxon>Nocardiopsidaceae</taxon>
        <taxon>Nocardiopsis</taxon>
    </lineage>
</organism>
<dbReference type="PROSITE" id="PS50983">
    <property type="entry name" value="FE_B12_PBP"/>
    <property type="match status" value="1"/>
</dbReference>
<evidence type="ECO:0000256" key="4">
    <source>
        <dbReference type="ARBA" id="ARBA00022729"/>
    </source>
</evidence>
<feature type="domain" description="Fe/B12 periplasmic-binding" evidence="6">
    <location>
        <begin position="63"/>
        <end position="332"/>
    </location>
</feature>
<dbReference type="PROSITE" id="PS51257">
    <property type="entry name" value="PROKAR_LIPOPROTEIN"/>
    <property type="match status" value="1"/>
</dbReference>
<dbReference type="PANTHER" id="PTHR30532:SF24">
    <property type="entry name" value="FERRIC ENTEROBACTIN-BINDING PERIPLASMIC PROTEIN FEPB"/>
    <property type="match status" value="1"/>
</dbReference>
<reference evidence="7 8" key="1">
    <citation type="submission" date="2016-11" db="EMBL/GenBank/DDBJ databases">
        <authorList>
            <person name="Jaros S."/>
            <person name="Januszkiewicz K."/>
            <person name="Wedrychowicz H."/>
        </authorList>
    </citation>
    <scope>NUCLEOTIDE SEQUENCE [LARGE SCALE GENOMIC DNA]</scope>
    <source>
        <strain evidence="7 8">CGMCC 4.5723</strain>
    </source>
</reference>
<dbReference type="GO" id="GO:1901678">
    <property type="term" value="P:iron coordination entity transport"/>
    <property type="evidence" value="ECO:0007669"/>
    <property type="project" value="UniProtKB-ARBA"/>
</dbReference>
<gene>
    <name evidence="7" type="ORF">SAMN05421803_11694</name>
</gene>
<dbReference type="GO" id="GO:0030288">
    <property type="term" value="C:outer membrane-bounded periplasmic space"/>
    <property type="evidence" value="ECO:0007669"/>
    <property type="project" value="TreeGrafter"/>
</dbReference>
<evidence type="ECO:0000256" key="1">
    <source>
        <dbReference type="ARBA" id="ARBA00004196"/>
    </source>
</evidence>
<dbReference type="Proteomes" id="UP000184452">
    <property type="component" value="Unassembled WGS sequence"/>
</dbReference>
<name>A0A1M6R075_9ACTN</name>
<dbReference type="Gene3D" id="3.40.50.1980">
    <property type="entry name" value="Nitrogenase molybdenum iron protein domain"/>
    <property type="match status" value="2"/>
</dbReference>
<evidence type="ECO:0000256" key="2">
    <source>
        <dbReference type="ARBA" id="ARBA00008814"/>
    </source>
</evidence>
<dbReference type="STRING" id="758803.SAMN05421803_11694"/>
<evidence type="ECO:0000256" key="3">
    <source>
        <dbReference type="ARBA" id="ARBA00022448"/>
    </source>
</evidence>
<dbReference type="OrthoDB" id="9793175at2"/>
<evidence type="ECO:0000313" key="7">
    <source>
        <dbReference type="EMBL" id="SHK25738.1"/>
    </source>
</evidence>
<evidence type="ECO:0000259" key="6">
    <source>
        <dbReference type="PROSITE" id="PS50983"/>
    </source>
</evidence>
<dbReference type="InterPro" id="IPR051313">
    <property type="entry name" value="Bact_iron-sidero_bind"/>
</dbReference>